<dbReference type="SUPFAM" id="SSF56112">
    <property type="entry name" value="Protein kinase-like (PK-like)"/>
    <property type="match status" value="1"/>
</dbReference>
<dbReference type="GO" id="GO:0019199">
    <property type="term" value="F:transmembrane receptor protein kinase activity"/>
    <property type="evidence" value="ECO:0007669"/>
    <property type="project" value="InterPro"/>
</dbReference>
<dbReference type="PANTHER" id="PTHR46204:SF8">
    <property type="entry name" value="PROTEIN KINASE DOMAIN-CONTAINING PROTEIN"/>
    <property type="match status" value="1"/>
</dbReference>
<keyword evidence="14" id="KW-0808">Transferase</keyword>
<keyword evidence="6" id="KW-0067">ATP-binding</keyword>
<keyword evidence="14" id="KW-0418">Kinase</keyword>
<dbReference type="InterPro" id="IPR008271">
    <property type="entry name" value="Ser/Thr_kinase_AS"/>
</dbReference>
<evidence type="ECO:0000256" key="11">
    <source>
        <dbReference type="SAM" id="Phobius"/>
    </source>
</evidence>
<dbReference type="SMART" id="SM00220">
    <property type="entry name" value="S_TKc"/>
    <property type="match status" value="1"/>
</dbReference>
<organism evidence="14 15">
    <name type="scientific">Phaseolus angularis</name>
    <name type="common">Azuki bean</name>
    <name type="synonym">Vigna angularis</name>
    <dbReference type="NCBI Taxonomy" id="3914"/>
    <lineage>
        <taxon>Eukaryota</taxon>
        <taxon>Viridiplantae</taxon>
        <taxon>Streptophyta</taxon>
        <taxon>Embryophyta</taxon>
        <taxon>Tracheophyta</taxon>
        <taxon>Spermatophyta</taxon>
        <taxon>Magnoliopsida</taxon>
        <taxon>eudicotyledons</taxon>
        <taxon>Gunneridae</taxon>
        <taxon>Pentapetalae</taxon>
        <taxon>rosids</taxon>
        <taxon>fabids</taxon>
        <taxon>Fabales</taxon>
        <taxon>Fabaceae</taxon>
        <taxon>Papilionoideae</taxon>
        <taxon>50 kb inversion clade</taxon>
        <taxon>NPAAA clade</taxon>
        <taxon>indigoferoid/millettioid clade</taxon>
        <taxon>Phaseoleae</taxon>
        <taxon>Vigna</taxon>
    </lineage>
</organism>
<dbReference type="Gene3D" id="1.10.510.10">
    <property type="entry name" value="Transferase(Phosphotransferase) domain 1"/>
    <property type="match status" value="1"/>
</dbReference>
<dbReference type="SUPFAM" id="SSF54106">
    <property type="entry name" value="LysM domain"/>
    <property type="match status" value="1"/>
</dbReference>
<keyword evidence="7 11" id="KW-1133">Transmembrane helix</keyword>
<evidence type="ECO:0000256" key="5">
    <source>
        <dbReference type="ARBA" id="ARBA00022741"/>
    </source>
</evidence>
<keyword evidence="9" id="KW-1015">Disulfide bond</keyword>
<dbReference type="GO" id="GO:0045087">
    <property type="term" value="P:innate immune response"/>
    <property type="evidence" value="ECO:0007669"/>
    <property type="project" value="InterPro"/>
</dbReference>
<dbReference type="EMBL" id="JABFOF010000001">
    <property type="protein sequence ID" value="KAG2409357.1"/>
    <property type="molecule type" value="Genomic_DNA"/>
</dbReference>
<evidence type="ECO:0000313" key="14">
    <source>
        <dbReference type="EMBL" id="KAG2409357.1"/>
    </source>
</evidence>
<dbReference type="InterPro" id="IPR000719">
    <property type="entry name" value="Prot_kinase_dom"/>
</dbReference>
<dbReference type="InterPro" id="IPR036779">
    <property type="entry name" value="LysM_dom_sf"/>
</dbReference>
<keyword evidence="3 11" id="KW-0812">Transmembrane</keyword>
<evidence type="ECO:0000259" key="13">
    <source>
        <dbReference type="PROSITE" id="PS51782"/>
    </source>
</evidence>
<dbReference type="PANTHER" id="PTHR46204">
    <property type="entry name" value="CHITIN ELICITOR RECEPTOR KINASE 1-RELATED"/>
    <property type="match status" value="1"/>
</dbReference>
<name>A0A8T0LBC9_PHAAN</name>
<feature type="domain" description="LysM" evidence="13">
    <location>
        <begin position="157"/>
        <end position="203"/>
    </location>
</feature>
<keyword evidence="14" id="KW-0675">Receptor</keyword>
<evidence type="ECO:0000256" key="9">
    <source>
        <dbReference type="ARBA" id="ARBA00023157"/>
    </source>
</evidence>
<evidence type="ECO:0000256" key="6">
    <source>
        <dbReference type="ARBA" id="ARBA00022840"/>
    </source>
</evidence>
<dbReference type="InterPro" id="IPR018392">
    <property type="entry name" value="LysM"/>
</dbReference>
<dbReference type="Gene3D" id="3.10.350.10">
    <property type="entry name" value="LysM domain"/>
    <property type="match status" value="1"/>
</dbReference>
<accession>A0A8T0LBC9</accession>
<evidence type="ECO:0000256" key="10">
    <source>
        <dbReference type="SAM" id="MobiDB-lite"/>
    </source>
</evidence>
<dbReference type="InterPro" id="IPR011009">
    <property type="entry name" value="Kinase-like_dom_sf"/>
</dbReference>
<evidence type="ECO:0000256" key="3">
    <source>
        <dbReference type="ARBA" id="ARBA00022692"/>
    </source>
</evidence>
<sequence length="671" mass="74885">MASLTPLLPFFFPFLATSFVTVFAFQVSIKPTHLSPLSCPAKILTCNASLYHISHNLTIQQIASFYSVTSSHITPIKHGTKQDYLITVPCSCKHSSDLSGYFYDTTYKVRPHDTFVNISNLVFSGQAWPVNGTLNPDENLAIHLPCGCSESDSQIVVTYTVQPDDTPTMIVNLLNASLADIMSMNKVLAPNFKFIDAGWVLFVPKGSKGLLHSTAAVNEKKLKWTTTIIGILAGVTFLSVTTTIILIVRVNKVNQMISEDSHLISRRSIANRTISSKYNFQKECLEDVISLESERPIVYNLEKIEEATNNFDESRRIGSGGYGSVYFGVLGNKVELLGYANGEDDLYLVYEYVPNGSLSDHLHNPLLKGNQPLSWSVRVQIALDAAKGLEYIHDYTKARYVHRDIKSSNILLNDKFRAKVGDFGLAKLVDRTDDENFIATRLVGTPGYLPPESLKELQVTPKTDVFAFGVVLSELLTGKRALFRESQDEIKMKSLISVVNKIFQDDEPEIALEDAIDKNLEASYRMEDVYKLGANPNNHHCRTKTSGEPHRRIPMGTGRNLVRPGCAGEPLAGYPQRRWQRGRKNARPPTACVKYANDIMGLHGWIIRMVKGYMLIKMAEIAEWCLQEDPIERPEMRDIIGALSQIVISSIEWEASLCGNSQVFSGLYSGR</sequence>
<dbReference type="CDD" id="cd00118">
    <property type="entry name" value="LysM"/>
    <property type="match status" value="1"/>
</dbReference>
<dbReference type="GO" id="GO:0005886">
    <property type="term" value="C:plasma membrane"/>
    <property type="evidence" value="ECO:0007669"/>
    <property type="project" value="UniProtKB-SubCell"/>
</dbReference>
<dbReference type="GO" id="GO:0005524">
    <property type="term" value="F:ATP binding"/>
    <property type="evidence" value="ECO:0007669"/>
    <property type="project" value="UniProtKB-KW"/>
</dbReference>
<comment type="subcellular location">
    <subcellularLocation>
        <location evidence="1">Cell membrane</location>
        <topology evidence="1">Single-pass membrane protein</topology>
    </subcellularLocation>
</comment>
<evidence type="ECO:0000256" key="2">
    <source>
        <dbReference type="ARBA" id="ARBA00022475"/>
    </source>
</evidence>
<evidence type="ECO:0000256" key="1">
    <source>
        <dbReference type="ARBA" id="ARBA00004162"/>
    </source>
</evidence>
<keyword evidence="2" id="KW-1003">Cell membrane</keyword>
<keyword evidence="5" id="KW-0547">Nucleotide-binding</keyword>
<keyword evidence="8 11" id="KW-0472">Membrane</keyword>
<dbReference type="Pfam" id="PF00069">
    <property type="entry name" value="Pkinase"/>
    <property type="match status" value="1"/>
</dbReference>
<dbReference type="FunFam" id="1.10.510.10:FF:000468">
    <property type="entry name" value="PTI1-like tyrosine-protein kinase 3"/>
    <property type="match status" value="1"/>
</dbReference>
<evidence type="ECO:0000256" key="4">
    <source>
        <dbReference type="ARBA" id="ARBA00022729"/>
    </source>
</evidence>
<dbReference type="InterPro" id="IPR044812">
    <property type="entry name" value="CERK1/LYK3-like"/>
</dbReference>
<dbReference type="AlphaFoldDB" id="A0A8T0LBC9"/>
<dbReference type="Proteomes" id="UP000743370">
    <property type="component" value="Unassembled WGS sequence"/>
</dbReference>
<evidence type="ECO:0000256" key="8">
    <source>
        <dbReference type="ARBA" id="ARBA00023136"/>
    </source>
</evidence>
<dbReference type="Gene3D" id="3.30.200.20">
    <property type="entry name" value="Phosphorylase Kinase, domain 1"/>
    <property type="match status" value="1"/>
</dbReference>
<keyword evidence="4" id="KW-0732">Signal</keyword>
<evidence type="ECO:0000259" key="12">
    <source>
        <dbReference type="PROSITE" id="PS50011"/>
    </source>
</evidence>
<feature type="transmembrane region" description="Helical" evidence="11">
    <location>
        <begin position="228"/>
        <end position="248"/>
    </location>
</feature>
<feature type="region of interest" description="Disordered" evidence="10">
    <location>
        <begin position="535"/>
        <end position="559"/>
    </location>
</feature>
<gene>
    <name evidence="14" type="ORF">HKW66_Vig0000220</name>
</gene>
<evidence type="ECO:0000256" key="7">
    <source>
        <dbReference type="ARBA" id="ARBA00022989"/>
    </source>
</evidence>
<feature type="domain" description="Protein kinase" evidence="12">
    <location>
        <begin position="226"/>
        <end position="648"/>
    </location>
</feature>
<evidence type="ECO:0000313" key="15">
    <source>
        <dbReference type="Proteomes" id="UP000743370"/>
    </source>
</evidence>
<dbReference type="Pfam" id="PF01476">
    <property type="entry name" value="LysM"/>
    <property type="match status" value="1"/>
</dbReference>
<dbReference type="PROSITE" id="PS50011">
    <property type="entry name" value="PROTEIN_KINASE_DOM"/>
    <property type="match status" value="1"/>
</dbReference>
<proteinExistence type="predicted"/>
<comment type="caution">
    <text evidence="14">The sequence shown here is derived from an EMBL/GenBank/DDBJ whole genome shotgun (WGS) entry which is preliminary data.</text>
</comment>
<protein>
    <submittedName>
        <fullName evidence="14">LysM domain receptor-like kinase</fullName>
    </submittedName>
</protein>
<dbReference type="PROSITE" id="PS00108">
    <property type="entry name" value="PROTEIN_KINASE_ST"/>
    <property type="match status" value="1"/>
</dbReference>
<dbReference type="PROSITE" id="PS51782">
    <property type="entry name" value="LYSM"/>
    <property type="match status" value="1"/>
</dbReference>
<reference evidence="14 15" key="1">
    <citation type="submission" date="2020-05" db="EMBL/GenBank/DDBJ databases">
        <title>Vigna angularis (adzuki bean) Var. LongXiaoDou No. 4 denovo assembly.</title>
        <authorList>
            <person name="Xiang H."/>
        </authorList>
    </citation>
    <scope>NUCLEOTIDE SEQUENCE [LARGE SCALE GENOMIC DNA]</scope>
    <source>
        <tissue evidence="14">Leaf</tissue>
    </source>
</reference>